<dbReference type="Proteomes" id="UP000265964">
    <property type="component" value="Unassembled WGS sequence"/>
</dbReference>
<accession>A0A3A1Y9W4</accession>
<proteinExistence type="predicted"/>
<dbReference type="EMBL" id="NRJF01000177">
    <property type="protein sequence ID" value="RIY34019.1"/>
    <property type="molecule type" value="Genomic_DNA"/>
</dbReference>
<keyword evidence="1" id="KW-0732">Signal</keyword>
<evidence type="ECO:0000313" key="3">
    <source>
        <dbReference type="Proteomes" id="UP000265964"/>
    </source>
</evidence>
<protein>
    <submittedName>
        <fullName evidence="2">Uncharacterized protein</fullName>
    </submittedName>
</protein>
<dbReference type="RefSeq" id="WP_119535026.1">
    <property type="nucleotide sequence ID" value="NZ_NRJF01000177.1"/>
</dbReference>
<sequence length="250" mass="28355">MKFSVKLLSFLASILIFPVSLKVQASNINFTPTEATVYIRASFEDNKGIWHNLQEAVLYDIKNDYAKRQLVEYANLVNYFSWAFAHYSKPRVVNGRYVIPQLNEFFTLVEACTVYIGSVKEGLYIDPCKSFIAFASLYNNDPNSLATSVFSIEYAVAQDDPQQVVDLAKKKKIFNALVKNWYLTDDKVLLDNYLTFKPSFSWNANDVTDSSLRQSVLVWKSFFDVNLVKEKPDAPASKGKSSNKGNKSAT</sequence>
<name>A0A3A1Y9W4_9GAMM</name>
<keyword evidence="3" id="KW-1185">Reference proteome</keyword>
<dbReference type="AlphaFoldDB" id="A0A3A1Y9W4"/>
<reference evidence="2 3" key="1">
    <citation type="submission" date="2017-08" db="EMBL/GenBank/DDBJ databases">
        <title>Reclassification of Bisgaard taxon 37 and 44.</title>
        <authorList>
            <person name="Christensen H."/>
        </authorList>
    </citation>
    <scope>NUCLEOTIDE SEQUENCE [LARGE SCALE GENOMIC DNA]</scope>
    <source>
        <strain evidence="2 3">EEAB3T1</strain>
    </source>
</reference>
<evidence type="ECO:0000313" key="2">
    <source>
        <dbReference type="EMBL" id="RIY34019.1"/>
    </source>
</evidence>
<gene>
    <name evidence="2" type="ORF">CKF59_05860</name>
</gene>
<feature type="signal peptide" evidence="1">
    <location>
        <begin position="1"/>
        <end position="25"/>
    </location>
</feature>
<comment type="caution">
    <text evidence="2">The sequence shown here is derived from an EMBL/GenBank/DDBJ whole genome shotgun (WGS) entry which is preliminary data.</text>
</comment>
<feature type="chain" id="PRO_5017330074" evidence="1">
    <location>
        <begin position="26"/>
        <end position="250"/>
    </location>
</feature>
<evidence type="ECO:0000256" key="1">
    <source>
        <dbReference type="SAM" id="SignalP"/>
    </source>
</evidence>
<organism evidence="2 3">
    <name type="scientific">Psittacicella gerlachiana</name>
    <dbReference type="NCBI Taxonomy" id="2028574"/>
    <lineage>
        <taxon>Bacteria</taxon>
        <taxon>Pseudomonadati</taxon>
        <taxon>Pseudomonadota</taxon>
        <taxon>Gammaproteobacteria</taxon>
        <taxon>Pasteurellales</taxon>
        <taxon>Psittacicellaceae</taxon>
        <taxon>Psittacicella</taxon>
    </lineage>
</organism>
<dbReference type="OrthoDB" id="9823989at2"/>